<dbReference type="RefSeq" id="WP_209213662.1">
    <property type="nucleotide sequence ID" value="NZ_JAFFZM010000020.1"/>
</dbReference>
<feature type="compositionally biased region" description="Basic and acidic residues" evidence="5">
    <location>
        <begin position="145"/>
        <end position="155"/>
    </location>
</feature>
<dbReference type="SMART" id="SM00245">
    <property type="entry name" value="TSPc"/>
    <property type="match status" value="1"/>
</dbReference>
<feature type="region of interest" description="Disordered" evidence="5">
    <location>
        <begin position="49"/>
        <end position="93"/>
    </location>
</feature>
<dbReference type="InterPro" id="IPR004447">
    <property type="entry name" value="Peptidase_S41A"/>
</dbReference>
<dbReference type="SMART" id="SM00228">
    <property type="entry name" value="PDZ"/>
    <property type="match status" value="1"/>
</dbReference>
<dbReference type="SUPFAM" id="SSF52096">
    <property type="entry name" value="ClpP/crotonase"/>
    <property type="match status" value="1"/>
</dbReference>
<evidence type="ECO:0000259" key="6">
    <source>
        <dbReference type="PROSITE" id="PS50106"/>
    </source>
</evidence>
<proteinExistence type="inferred from homology"/>
<dbReference type="Gene3D" id="2.30.42.10">
    <property type="match status" value="1"/>
</dbReference>
<keyword evidence="3" id="KW-0378">Hydrolase</keyword>
<comment type="caution">
    <text evidence="7">The sequence shown here is derived from an EMBL/GenBank/DDBJ whole genome shotgun (WGS) entry which is preliminary data.</text>
</comment>
<sequence>MPGSWFLDSRPRRSRRGTLTLVFVGVLATGAATGAFGGELAAFGSAAPGGAAHGVGRGGPQGPPQHPADGKGAAAGSDEAREHGDRADADVVVSRSGDRWSAAYSAREYEGLRQALDGSYVGVGISVRQARAEGASPGGGAATGADRESATDRKAGTGGRTARRTVVEVDRVQPASPADRAGIRAGDRLRSVAGHEVTGEPVTAVVALLRGSDPDSPDAPAEPGSRVRLHLTREGTDLHRTLRRERLTTESVRVDRIGDGVTRVKIASFTRGSGDQVRRAVRERVPEEGPVLLDLRGNSGGLVEEAVTAAGAFLDGGLVATYDDNGTEHALYADSDTDDAGEDGPGDVERRPLVVLVDGGTMSAAEMLTGALQDRGRAVVVGSRTFGKGSVQMPRPQSDGSVAELTVGHYTTPSGRDVEGRGIVPDLSVKSRGESMERARKVLSGLEARS</sequence>
<dbReference type="Gene3D" id="3.90.226.10">
    <property type="entry name" value="2-enoyl-CoA Hydratase, Chain A, domain 1"/>
    <property type="match status" value="1"/>
</dbReference>
<accession>A0ABS3Y375</accession>
<dbReference type="PANTHER" id="PTHR32060">
    <property type="entry name" value="TAIL-SPECIFIC PROTEASE"/>
    <property type="match status" value="1"/>
</dbReference>
<name>A0ABS3Y375_9ACTN</name>
<evidence type="ECO:0000256" key="3">
    <source>
        <dbReference type="ARBA" id="ARBA00022801"/>
    </source>
</evidence>
<evidence type="ECO:0000256" key="2">
    <source>
        <dbReference type="ARBA" id="ARBA00022670"/>
    </source>
</evidence>
<dbReference type="InterPro" id="IPR001478">
    <property type="entry name" value="PDZ"/>
</dbReference>
<gene>
    <name evidence="7" type="ORF">JW613_27985</name>
</gene>
<feature type="compositionally biased region" description="Basic and acidic residues" evidence="5">
    <location>
        <begin position="78"/>
        <end position="89"/>
    </location>
</feature>
<reference evidence="7 8" key="1">
    <citation type="submission" date="2021-02" db="EMBL/GenBank/DDBJ databases">
        <title>Streptomyces spirodelae sp. nov., isolated from duckweed.</title>
        <authorList>
            <person name="Saimee Y."/>
            <person name="Duangmal K."/>
        </authorList>
    </citation>
    <scope>NUCLEOTIDE SEQUENCE [LARGE SCALE GENOMIC DNA]</scope>
    <source>
        <strain evidence="7 8">DSM 42105</strain>
    </source>
</reference>
<feature type="compositionally biased region" description="Gly residues" evidence="5">
    <location>
        <begin position="51"/>
        <end position="60"/>
    </location>
</feature>
<evidence type="ECO:0000313" key="8">
    <source>
        <dbReference type="Proteomes" id="UP000721954"/>
    </source>
</evidence>
<feature type="region of interest" description="Disordered" evidence="5">
    <location>
        <begin position="131"/>
        <end position="164"/>
    </location>
</feature>
<evidence type="ECO:0000256" key="1">
    <source>
        <dbReference type="ARBA" id="ARBA00009179"/>
    </source>
</evidence>
<protein>
    <submittedName>
        <fullName evidence="7">PDZ domain-containing protein</fullName>
    </submittedName>
</protein>
<dbReference type="EMBL" id="JAFFZM010000020">
    <property type="protein sequence ID" value="MBO8202106.1"/>
    <property type="molecule type" value="Genomic_DNA"/>
</dbReference>
<dbReference type="PROSITE" id="PS50106">
    <property type="entry name" value="PDZ"/>
    <property type="match status" value="1"/>
</dbReference>
<comment type="similarity">
    <text evidence="1">Belongs to the peptidase S41A family.</text>
</comment>
<dbReference type="InterPro" id="IPR041489">
    <property type="entry name" value="PDZ_6"/>
</dbReference>
<keyword evidence="4" id="KW-0720">Serine protease</keyword>
<feature type="domain" description="PDZ" evidence="6">
    <location>
        <begin position="167"/>
        <end position="212"/>
    </location>
</feature>
<dbReference type="PANTHER" id="PTHR32060:SF30">
    <property type="entry name" value="CARBOXY-TERMINAL PROCESSING PROTEASE CTPA"/>
    <property type="match status" value="1"/>
</dbReference>
<evidence type="ECO:0000313" key="7">
    <source>
        <dbReference type="EMBL" id="MBO8202106.1"/>
    </source>
</evidence>
<feature type="region of interest" description="Disordered" evidence="5">
    <location>
        <begin position="430"/>
        <end position="450"/>
    </location>
</feature>
<dbReference type="GeneID" id="96262469"/>
<evidence type="ECO:0000256" key="5">
    <source>
        <dbReference type="SAM" id="MobiDB-lite"/>
    </source>
</evidence>
<dbReference type="InterPro" id="IPR036034">
    <property type="entry name" value="PDZ_sf"/>
</dbReference>
<dbReference type="Proteomes" id="UP000721954">
    <property type="component" value="Unassembled WGS sequence"/>
</dbReference>
<feature type="compositionally biased region" description="Basic and acidic residues" evidence="5">
    <location>
        <begin position="430"/>
        <end position="440"/>
    </location>
</feature>
<keyword evidence="2" id="KW-0645">Protease</keyword>
<organism evidence="7 8">
    <name type="scientific">Streptomyces smyrnaeus</name>
    <dbReference type="NCBI Taxonomy" id="1387713"/>
    <lineage>
        <taxon>Bacteria</taxon>
        <taxon>Bacillati</taxon>
        <taxon>Actinomycetota</taxon>
        <taxon>Actinomycetes</taxon>
        <taxon>Kitasatosporales</taxon>
        <taxon>Streptomycetaceae</taxon>
        <taxon>Streptomyces</taxon>
    </lineage>
</organism>
<dbReference type="Pfam" id="PF03572">
    <property type="entry name" value="Peptidase_S41"/>
    <property type="match status" value="1"/>
</dbReference>
<dbReference type="InterPro" id="IPR005151">
    <property type="entry name" value="Tail-specific_protease"/>
</dbReference>
<dbReference type="Pfam" id="PF17820">
    <property type="entry name" value="PDZ_6"/>
    <property type="match status" value="1"/>
</dbReference>
<dbReference type="SUPFAM" id="SSF50156">
    <property type="entry name" value="PDZ domain-like"/>
    <property type="match status" value="1"/>
</dbReference>
<keyword evidence="8" id="KW-1185">Reference proteome</keyword>
<dbReference type="CDD" id="cd07560">
    <property type="entry name" value="Peptidase_S41_CPP"/>
    <property type="match status" value="1"/>
</dbReference>
<evidence type="ECO:0000256" key="4">
    <source>
        <dbReference type="ARBA" id="ARBA00022825"/>
    </source>
</evidence>
<dbReference type="InterPro" id="IPR029045">
    <property type="entry name" value="ClpP/crotonase-like_dom_sf"/>
</dbReference>